<gene>
    <name evidence="5" type="ORF">EVOR1521_LOCUS29540</name>
</gene>
<keyword evidence="2" id="KW-0378">Hydrolase</keyword>
<dbReference type="Proteomes" id="UP001178507">
    <property type="component" value="Unassembled WGS sequence"/>
</dbReference>
<dbReference type="SUPFAM" id="SSF75005">
    <property type="entry name" value="Arabinanase/levansucrase/invertase"/>
    <property type="match status" value="1"/>
</dbReference>
<proteinExistence type="inferred from homology"/>
<dbReference type="AlphaFoldDB" id="A0AA36JN11"/>
<dbReference type="InterPro" id="IPR013148">
    <property type="entry name" value="Glyco_hydro_32_N"/>
</dbReference>
<protein>
    <recommendedName>
        <fullName evidence="4">Glycosyl hydrolase family 32 N-terminal domain-containing protein</fullName>
    </recommendedName>
</protein>
<dbReference type="Gene3D" id="2.115.10.20">
    <property type="entry name" value="Glycosyl hydrolase domain, family 43"/>
    <property type="match status" value="1"/>
</dbReference>
<dbReference type="Pfam" id="PF00251">
    <property type="entry name" value="Glyco_hydro_32N"/>
    <property type="match status" value="1"/>
</dbReference>
<evidence type="ECO:0000313" key="6">
    <source>
        <dbReference type="Proteomes" id="UP001178507"/>
    </source>
</evidence>
<evidence type="ECO:0000256" key="3">
    <source>
        <dbReference type="ARBA" id="ARBA00023295"/>
    </source>
</evidence>
<name>A0AA36JN11_9DINO</name>
<sequence length="206" mass="22680">MDQQGCGENDPNGPVFDPVHGVIHHFYQRHLAADQGAGPIYGHFASKDFVHWAQLPVAIWNGLDSSHWPPQRTYYDDVAIYTGSAVVLEGAGPKGARGIVQIYPGLCSEHSWPLCDTGTLLAQAVPASYATDELLTNWTKPSYNPIIENTQRDPTTPWKDASGEWKLRTFDGGFYGAASDADLLKGRWYDLGRGRGLSYSKCPKID</sequence>
<feature type="domain" description="Glycosyl hydrolase family 32 N-terminal" evidence="4">
    <location>
        <begin position="9"/>
        <end position="166"/>
    </location>
</feature>
<evidence type="ECO:0000259" key="4">
    <source>
        <dbReference type="Pfam" id="PF00251"/>
    </source>
</evidence>
<reference evidence="5" key="1">
    <citation type="submission" date="2023-08" db="EMBL/GenBank/DDBJ databases">
        <authorList>
            <person name="Chen Y."/>
            <person name="Shah S."/>
            <person name="Dougan E. K."/>
            <person name="Thang M."/>
            <person name="Chan C."/>
        </authorList>
    </citation>
    <scope>NUCLEOTIDE SEQUENCE</scope>
</reference>
<keyword evidence="3" id="KW-0326">Glycosidase</keyword>
<evidence type="ECO:0000256" key="2">
    <source>
        <dbReference type="ARBA" id="ARBA00022801"/>
    </source>
</evidence>
<evidence type="ECO:0000313" key="5">
    <source>
        <dbReference type="EMBL" id="CAJ1407968.1"/>
    </source>
</evidence>
<dbReference type="GO" id="GO:0016798">
    <property type="term" value="F:hydrolase activity, acting on glycosyl bonds"/>
    <property type="evidence" value="ECO:0007669"/>
    <property type="project" value="UniProtKB-KW"/>
</dbReference>
<accession>A0AA36JN11</accession>
<evidence type="ECO:0000256" key="1">
    <source>
        <dbReference type="ARBA" id="ARBA00009902"/>
    </source>
</evidence>
<dbReference type="InterPro" id="IPR023296">
    <property type="entry name" value="Glyco_hydro_beta-prop_sf"/>
</dbReference>
<dbReference type="PANTHER" id="PTHR31953">
    <property type="entry name" value="BETA-FRUCTOFURANOSIDASE, INSOLUBLE ISOENZYME CWINV1-RELATED"/>
    <property type="match status" value="1"/>
</dbReference>
<comment type="similarity">
    <text evidence="1">Belongs to the glycosyl hydrolase 32 family.</text>
</comment>
<dbReference type="InterPro" id="IPR050551">
    <property type="entry name" value="Fructan_Metab_Enzymes"/>
</dbReference>
<comment type="caution">
    <text evidence="5">The sequence shown here is derived from an EMBL/GenBank/DDBJ whole genome shotgun (WGS) entry which is preliminary data.</text>
</comment>
<organism evidence="5 6">
    <name type="scientific">Effrenium voratum</name>
    <dbReference type="NCBI Taxonomy" id="2562239"/>
    <lineage>
        <taxon>Eukaryota</taxon>
        <taxon>Sar</taxon>
        <taxon>Alveolata</taxon>
        <taxon>Dinophyceae</taxon>
        <taxon>Suessiales</taxon>
        <taxon>Symbiodiniaceae</taxon>
        <taxon>Effrenium</taxon>
    </lineage>
</organism>
<keyword evidence="6" id="KW-1185">Reference proteome</keyword>
<dbReference type="EMBL" id="CAUJNA010003698">
    <property type="protein sequence ID" value="CAJ1407968.1"/>
    <property type="molecule type" value="Genomic_DNA"/>
</dbReference>